<evidence type="ECO:0000313" key="2">
    <source>
        <dbReference type="EMBL" id="SOC78933.1"/>
    </source>
</evidence>
<dbReference type="RefSeq" id="WP_097054716.1">
    <property type="nucleotide sequence ID" value="NZ_OCMF01000001.1"/>
</dbReference>
<dbReference type="AlphaFoldDB" id="A0A285X0R0"/>
<dbReference type="Proteomes" id="UP000219193">
    <property type="component" value="Unassembled WGS sequence"/>
</dbReference>
<keyword evidence="3" id="KW-1185">Reference proteome</keyword>
<keyword evidence="1" id="KW-1133">Transmembrane helix</keyword>
<reference evidence="3" key="1">
    <citation type="submission" date="2017-09" db="EMBL/GenBank/DDBJ databases">
        <authorList>
            <person name="Varghese N."/>
            <person name="Submissions S."/>
        </authorList>
    </citation>
    <scope>NUCLEOTIDE SEQUENCE [LARGE SCALE GENOMIC DNA]</scope>
    <source>
        <strain evidence="3">CGMCC 1.12641</strain>
    </source>
</reference>
<gene>
    <name evidence="2" type="ORF">SAMN06296241_0453</name>
</gene>
<evidence type="ECO:0000256" key="1">
    <source>
        <dbReference type="SAM" id="Phobius"/>
    </source>
</evidence>
<dbReference type="EMBL" id="OCMF01000001">
    <property type="protein sequence ID" value="SOC78933.1"/>
    <property type="molecule type" value="Genomic_DNA"/>
</dbReference>
<keyword evidence="1" id="KW-0812">Transmembrane</keyword>
<keyword evidence="1" id="KW-0472">Membrane</keyword>
<feature type="transmembrane region" description="Helical" evidence="1">
    <location>
        <begin position="95"/>
        <end position="120"/>
    </location>
</feature>
<dbReference type="OrthoDB" id="9994951at2"/>
<feature type="transmembrane region" description="Helical" evidence="1">
    <location>
        <begin position="58"/>
        <end position="83"/>
    </location>
</feature>
<accession>A0A285X0R0</accession>
<feature type="transmembrane region" description="Helical" evidence="1">
    <location>
        <begin position="12"/>
        <end position="38"/>
    </location>
</feature>
<sequence length="158" mass="17664">MKATFKNLGKHLLWGILIILGGLFLYMVGAQILGYLPYSDRPGPGWYKGEILVDWDGLKFVLDFILFLGIYIIGSLILVYGLFRIFRLFGYNRIIYSILGGLIIGFICLYWTLGIGWYIAIDGSTVTAGGILGLIYGATIFPKLLRPKEEQTLGTTKN</sequence>
<evidence type="ECO:0000313" key="3">
    <source>
        <dbReference type="Proteomes" id="UP000219193"/>
    </source>
</evidence>
<proteinExistence type="predicted"/>
<name>A0A285X0R0_9FLAO</name>
<protein>
    <submittedName>
        <fullName evidence="2">Uncharacterized protein</fullName>
    </submittedName>
</protein>
<feature type="transmembrane region" description="Helical" evidence="1">
    <location>
        <begin position="126"/>
        <end position="145"/>
    </location>
</feature>
<organism evidence="2 3">
    <name type="scientific">Salinimicrobium sediminis</name>
    <dbReference type="NCBI Taxonomy" id="1343891"/>
    <lineage>
        <taxon>Bacteria</taxon>
        <taxon>Pseudomonadati</taxon>
        <taxon>Bacteroidota</taxon>
        <taxon>Flavobacteriia</taxon>
        <taxon>Flavobacteriales</taxon>
        <taxon>Flavobacteriaceae</taxon>
        <taxon>Salinimicrobium</taxon>
    </lineage>
</organism>